<dbReference type="EMBL" id="CP001629">
    <property type="protein sequence ID" value="ACU89005.1"/>
    <property type="molecule type" value="Genomic_DNA"/>
</dbReference>
<comment type="similarity">
    <text evidence="1">Belongs to the 'phage' integrase family.</text>
</comment>
<protein>
    <submittedName>
        <fullName evidence="8">Integrase family protein</fullName>
    </submittedName>
</protein>
<dbReference type="STRING" id="525897.Dbac_0888"/>
<dbReference type="AlphaFoldDB" id="C7LPG2"/>
<evidence type="ECO:0000256" key="3">
    <source>
        <dbReference type="ARBA" id="ARBA00023125"/>
    </source>
</evidence>
<accession>C7LPG2</accession>
<dbReference type="PANTHER" id="PTHR30349">
    <property type="entry name" value="PHAGE INTEGRASE-RELATED"/>
    <property type="match status" value="1"/>
</dbReference>
<dbReference type="OrthoDB" id="9784724at2"/>
<keyword evidence="2" id="KW-0229">DNA integration</keyword>
<evidence type="ECO:0000256" key="5">
    <source>
        <dbReference type="PROSITE-ProRule" id="PRU01248"/>
    </source>
</evidence>
<dbReference type="Gene3D" id="1.10.443.10">
    <property type="entry name" value="Intergrase catalytic core"/>
    <property type="match status" value="1"/>
</dbReference>
<reference evidence="8 9" key="1">
    <citation type="journal article" date="2009" name="Stand. Genomic Sci.">
        <title>Complete genome sequence of Desulfomicrobium baculatum type strain (X).</title>
        <authorList>
            <person name="Copeland A."/>
            <person name="Spring S."/>
            <person name="Goker M."/>
            <person name="Schneider S."/>
            <person name="Lapidus A."/>
            <person name="Del Rio T.G."/>
            <person name="Tice H."/>
            <person name="Cheng J.F."/>
            <person name="Chen F."/>
            <person name="Nolan M."/>
            <person name="Bruce D."/>
            <person name="Goodwin L."/>
            <person name="Pitluck S."/>
            <person name="Ivanova N."/>
            <person name="Mavrommatis K."/>
            <person name="Ovchinnikova G."/>
            <person name="Pati A."/>
            <person name="Chen A."/>
            <person name="Palaniappan K."/>
            <person name="Land M."/>
            <person name="Hauser L."/>
            <person name="Chang Y.J."/>
            <person name="Jeffries C.C."/>
            <person name="Meincke L."/>
            <person name="Sims D."/>
            <person name="Brettin T."/>
            <person name="Detter J.C."/>
            <person name="Han C."/>
            <person name="Chain P."/>
            <person name="Bristow J."/>
            <person name="Eisen J.A."/>
            <person name="Markowitz V."/>
            <person name="Hugenholtz P."/>
            <person name="Kyrpides N.C."/>
            <person name="Klenk H.P."/>
            <person name="Lucas S."/>
        </authorList>
    </citation>
    <scope>NUCLEOTIDE SEQUENCE [LARGE SCALE GENOMIC DNA]</scope>
    <source>
        <strain evidence="9">DSM 4028 / VKM B-1378 / X</strain>
    </source>
</reference>
<dbReference type="InterPro" id="IPR002104">
    <property type="entry name" value="Integrase_catalytic"/>
</dbReference>
<dbReference type="Pfam" id="PF20172">
    <property type="entry name" value="DUF6538"/>
    <property type="match status" value="1"/>
</dbReference>
<keyword evidence="3 5" id="KW-0238">DNA-binding</keyword>
<dbReference type="GO" id="GO:0015074">
    <property type="term" value="P:DNA integration"/>
    <property type="evidence" value="ECO:0007669"/>
    <property type="project" value="UniProtKB-KW"/>
</dbReference>
<organism evidence="8 9">
    <name type="scientific">Desulfomicrobium baculatum (strain DSM 4028 / VKM B-1378 / X)</name>
    <name type="common">Desulfovibrio baculatus</name>
    <dbReference type="NCBI Taxonomy" id="525897"/>
    <lineage>
        <taxon>Bacteria</taxon>
        <taxon>Pseudomonadati</taxon>
        <taxon>Thermodesulfobacteriota</taxon>
        <taxon>Desulfovibrionia</taxon>
        <taxon>Desulfovibrionales</taxon>
        <taxon>Desulfomicrobiaceae</taxon>
        <taxon>Desulfomicrobium</taxon>
    </lineage>
</organism>
<dbReference type="Gene3D" id="1.10.150.130">
    <property type="match status" value="1"/>
</dbReference>
<dbReference type="PANTHER" id="PTHR30349:SF41">
    <property type="entry name" value="INTEGRASE_RECOMBINASE PROTEIN MJ0367-RELATED"/>
    <property type="match status" value="1"/>
</dbReference>
<dbReference type="SUPFAM" id="SSF56349">
    <property type="entry name" value="DNA breaking-rejoining enzymes"/>
    <property type="match status" value="1"/>
</dbReference>
<evidence type="ECO:0000256" key="1">
    <source>
        <dbReference type="ARBA" id="ARBA00008857"/>
    </source>
</evidence>
<dbReference type="GO" id="GO:0006310">
    <property type="term" value="P:DNA recombination"/>
    <property type="evidence" value="ECO:0007669"/>
    <property type="project" value="UniProtKB-KW"/>
</dbReference>
<keyword evidence="9" id="KW-1185">Reference proteome</keyword>
<feature type="domain" description="Core-binding (CB)" evidence="7">
    <location>
        <begin position="319"/>
        <end position="430"/>
    </location>
</feature>
<evidence type="ECO:0000313" key="8">
    <source>
        <dbReference type="EMBL" id="ACU89005.1"/>
    </source>
</evidence>
<keyword evidence="4" id="KW-0233">DNA recombination</keyword>
<dbReference type="Pfam" id="PF00589">
    <property type="entry name" value="Phage_integrase"/>
    <property type="match status" value="1"/>
</dbReference>
<feature type="domain" description="Tyr recombinase" evidence="6">
    <location>
        <begin position="457"/>
        <end position="665"/>
    </location>
</feature>
<evidence type="ECO:0000259" key="7">
    <source>
        <dbReference type="PROSITE" id="PS51900"/>
    </source>
</evidence>
<dbReference type="InterPro" id="IPR044068">
    <property type="entry name" value="CB"/>
</dbReference>
<dbReference type="InterPro" id="IPR010998">
    <property type="entry name" value="Integrase_recombinase_N"/>
</dbReference>
<dbReference type="eggNOG" id="COG0582">
    <property type="taxonomic scope" value="Bacteria"/>
</dbReference>
<dbReference type="HOGENOM" id="CLU_022238_3_0_7"/>
<gene>
    <name evidence="8" type="ordered locus">Dbac_0888</name>
</gene>
<dbReference type="PROSITE" id="PS51898">
    <property type="entry name" value="TYR_RECOMBINASE"/>
    <property type="match status" value="1"/>
</dbReference>
<sequence>MLPSVTQSCYTRGMRALSLCNHLQRRGSSGNYYFRVRIPSDILEVYAPKKEIVFSLKTKDPKEAKARCRVEAVRIDQEFDEHRRRLELERQQQEQLAQAQGVGVASSPAAPLTDLDSIPDYELDRLAVLYLHEVLAHDEQERTAGSSEARKEWEENQEFLRQLHEQKGMPFTPESFPTHGVGLSPSTIQRKRERARLFLQAGGSYLASGDISIIHDRALAFLAAHDLKVEDQVGSLAFRRLCLSLIQKEMDAQEAILKRLDGQWIPTPPASQSVAYSGSQSATAGLVIGAPVVLQVNGQGQIVQAQTQEASMIPSEDNPCLSTIWESYLKERKPAPSTIKNFEGAVRRFIELVGDLPVKAVTKSHFRQYKDALLKFPVRLPHSVRKKSIQQVVAFVEKERQKGTAFELLNSKTINNKYLGALKAILAHAVDNGFIDDNPANQIRVTHDADKHGDNEPATLPYTEEELNVLFSSSFFVPGQECKFKKRMKRDAVLDYRWLPIVALFTGARLEEIGQLDVADVMEEDGVKFLFIHADQSTERRLKNKSSRRKVPIHPRLVELGFLEFVKLRSKQGAIKLFSTLKEMGGARKDKRTDAFSKWWRRYTEAIGVKTGKQKTFHSFRHTSKRALRNAGVDPSLTDAIHGHTNKSISAHYGRDKDGMGYALPVLLEAISRATMDRVIIHNPEGN</sequence>
<dbReference type="PROSITE" id="PS51900">
    <property type="entry name" value="CB"/>
    <property type="match status" value="1"/>
</dbReference>
<evidence type="ECO:0000313" key="9">
    <source>
        <dbReference type="Proteomes" id="UP000002216"/>
    </source>
</evidence>
<dbReference type="InterPro" id="IPR011010">
    <property type="entry name" value="DNA_brk_join_enz"/>
</dbReference>
<evidence type="ECO:0000256" key="4">
    <source>
        <dbReference type="ARBA" id="ARBA00023172"/>
    </source>
</evidence>
<dbReference type="CDD" id="cd01184">
    <property type="entry name" value="INT_C_like_1"/>
    <property type="match status" value="1"/>
</dbReference>
<dbReference type="GO" id="GO:0003677">
    <property type="term" value="F:DNA binding"/>
    <property type="evidence" value="ECO:0007669"/>
    <property type="project" value="UniProtKB-UniRule"/>
</dbReference>
<dbReference type="KEGG" id="dba:Dbac_0888"/>
<dbReference type="InterPro" id="IPR046668">
    <property type="entry name" value="DUF6538"/>
</dbReference>
<evidence type="ECO:0000259" key="6">
    <source>
        <dbReference type="PROSITE" id="PS51898"/>
    </source>
</evidence>
<proteinExistence type="inferred from homology"/>
<dbReference type="InterPro" id="IPR050090">
    <property type="entry name" value="Tyrosine_recombinase_XerCD"/>
</dbReference>
<dbReference type="InterPro" id="IPR013762">
    <property type="entry name" value="Integrase-like_cat_sf"/>
</dbReference>
<name>C7LPG2_DESBD</name>
<dbReference type="Proteomes" id="UP000002216">
    <property type="component" value="Chromosome"/>
</dbReference>
<evidence type="ECO:0000256" key="2">
    <source>
        <dbReference type="ARBA" id="ARBA00022908"/>
    </source>
</evidence>